<keyword evidence="1" id="KW-1003">Cell membrane</keyword>
<proteinExistence type="predicted"/>
<evidence type="ECO:0000256" key="1">
    <source>
        <dbReference type="ARBA" id="ARBA00022475"/>
    </source>
</evidence>
<evidence type="ECO:0000256" key="5">
    <source>
        <dbReference type="SAM" id="Phobius"/>
    </source>
</evidence>
<dbReference type="Pfam" id="PF02659">
    <property type="entry name" value="Mntp"/>
    <property type="match status" value="1"/>
</dbReference>
<feature type="transmembrane region" description="Helical" evidence="5">
    <location>
        <begin position="191"/>
        <end position="208"/>
    </location>
</feature>
<name>A0ABU3P1E7_9FIRM</name>
<keyword evidence="2 5" id="KW-0812">Transmembrane</keyword>
<gene>
    <name evidence="6" type="primary">ytaF</name>
    <name evidence="6" type="ORF">Q4T40_13995</name>
</gene>
<accession>A0ABU3P1E7</accession>
<evidence type="ECO:0000313" key="7">
    <source>
        <dbReference type="Proteomes" id="UP001254848"/>
    </source>
</evidence>
<dbReference type="RefSeq" id="WP_413780841.1">
    <property type="nucleotide sequence ID" value="NZ_JAUOZS010000001.1"/>
</dbReference>
<protein>
    <submittedName>
        <fullName evidence="6">Sporulation membrane protein YtaF</fullName>
    </submittedName>
</protein>
<feature type="transmembrane region" description="Helical" evidence="5">
    <location>
        <begin position="65"/>
        <end position="83"/>
    </location>
</feature>
<feature type="transmembrane region" description="Helical" evidence="5">
    <location>
        <begin position="6"/>
        <end position="24"/>
    </location>
</feature>
<evidence type="ECO:0000256" key="4">
    <source>
        <dbReference type="ARBA" id="ARBA00023136"/>
    </source>
</evidence>
<dbReference type="Proteomes" id="UP001254848">
    <property type="component" value="Unassembled WGS sequence"/>
</dbReference>
<feature type="transmembrane region" description="Helical" evidence="5">
    <location>
        <begin position="133"/>
        <end position="157"/>
    </location>
</feature>
<keyword evidence="7" id="KW-1185">Reference proteome</keyword>
<dbReference type="InterPro" id="IPR014205">
    <property type="entry name" value="Spore_YtaF"/>
</dbReference>
<dbReference type="NCBIfam" id="TIGR02840">
    <property type="entry name" value="spore_YtaF"/>
    <property type="match status" value="1"/>
</dbReference>
<evidence type="ECO:0000256" key="2">
    <source>
        <dbReference type="ARBA" id="ARBA00022692"/>
    </source>
</evidence>
<sequence>MDLAYIILLALAVSLDSFFTGVTYEAGAIRIPPASLAVVGLVTAVFSAIPMLAGDFASAAVDPAVAVWAGSALLFTLGAWNIFQDYLLKKLAFPPAGAADRLTIRLGRIIVSIMSDPEYADFDRSKTISPPEAVYLGVALGLDNMAAIFGACLIGLLPLYTPLVMALIQMALLRLGVLFAAVFAPGPEKRLFYLPGAILVLLAVFRLIK</sequence>
<comment type="caution">
    <text evidence="6">The sequence shown here is derived from an EMBL/GenBank/DDBJ whole genome shotgun (WGS) entry which is preliminary data.</text>
</comment>
<dbReference type="PANTHER" id="PTHR35529:SF2">
    <property type="entry name" value="SPORULATION PROTEIN YTAF-RELATED"/>
    <property type="match status" value="1"/>
</dbReference>
<dbReference type="PANTHER" id="PTHR35529">
    <property type="entry name" value="MANGANESE EFFLUX PUMP MNTP-RELATED"/>
    <property type="match status" value="1"/>
</dbReference>
<dbReference type="InterPro" id="IPR003810">
    <property type="entry name" value="Mntp/YtaF"/>
</dbReference>
<dbReference type="EMBL" id="JAUOZS010000001">
    <property type="protein sequence ID" value="MDT8902358.1"/>
    <property type="molecule type" value="Genomic_DNA"/>
</dbReference>
<keyword evidence="3 5" id="KW-1133">Transmembrane helix</keyword>
<keyword evidence="4 5" id="KW-0472">Membrane</keyword>
<feature type="transmembrane region" description="Helical" evidence="5">
    <location>
        <begin position="36"/>
        <end position="53"/>
    </location>
</feature>
<evidence type="ECO:0000256" key="3">
    <source>
        <dbReference type="ARBA" id="ARBA00022989"/>
    </source>
</evidence>
<organism evidence="6 7">
    <name type="scientific">Anaeroselena agilis</name>
    <dbReference type="NCBI Taxonomy" id="3063788"/>
    <lineage>
        <taxon>Bacteria</taxon>
        <taxon>Bacillati</taxon>
        <taxon>Bacillota</taxon>
        <taxon>Negativicutes</taxon>
        <taxon>Acetonemataceae</taxon>
        <taxon>Anaeroselena</taxon>
    </lineage>
</organism>
<evidence type="ECO:0000313" key="6">
    <source>
        <dbReference type="EMBL" id="MDT8902358.1"/>
    </source>
</evidence>
<reference evidence="6 7" key="1">
    <citation type="submission" date="2023-07" db="EMBL/GenBank/DDBJ databases">
        <title>The novel representative of Negativicutes class, Anaeroselena agilis gen. nov. sp. nov.</title>
        <authorList>
            <person name="Prokofeva M.I."/>
            <person name="Elcheninov A.G."/>
            <person name="Klyukina A."/>
            <person name="Kublanov I.V."/>
            <person name="Frolov E.N."/>
            <person name="Podosokorskaya O.A."/>
        </authorList>
    </citation>
    <scope>NUCLEOTIDE SEQUENCE [LARGE SCALE GENOMIC DNA]</scope>
    <source>
        <strain evidence="6 7">4137-cl</strain>
    </source>
</reference>
<feature type="transmembrane region" description="Helical" evidence="5">
    <location>
        <begin position="163"/>
        <end position="184"/>
    </location>
</feature>